<evidence type="ECO:0000256" key="4">
    <source>
        <dbReference type="ARBA" id="ARBA00022989"/>
    </source>
</evidence>
<feature type="compositionally biased region" description="Low complexity" evidence="6">
    <location>
        <begin position="572"/>
        <end position="582"/>
    </location>
</feature>
<feature type="region of interest" description="Disordered" evidence="6">
    <location>
        <begin position="181"/>
        <end position="205"/>
    </location>
</feature>
<dbReference type="PANTHER" id="PTHR21347">
    <property type="entry name" value="CLEFT LIP AND PALATE ASSOCIATED TRANSMEMBRANE PROTEIN-RELATED"/>
    <property type="match status" value="1"/>
</dbReference>
<feature type="transmembrane region" description="Helical" evidence="7">
    <location>
        <begin position="473"/>
        <end position="493"/>
    </location>
</feature>
<feature type="transmembrane region" description="Helical" evidence="7">
    <location>
        <begin position="394"/>
        <end position="412"/>
    </location>
</feature>
<dbReference type="GeneID" id="19950196"/>
<sequence>MINPLRFCSFTCVSIFLFGLYFSFTTYQIYGIMFPVFLLAENDPYLGPLWTEGQLLDGQCYISSRPDWSNSDFTSSRAFFVGDFQDLSFDWQDNERTVDLNVSMRPSSDGNGSKSLTQSIWKLIRNNGTVYLHVHLTQKGASPDPRQHNYHKLRTLHQVTPLTKYADRRNLKNATRLLGEHFGAPSSTATDASEPMHLPGEPTGDDPALTESIVSYWKPHMAIRLVTSFKHYPLTDIPPLVYHNLRMENVDGQWKYLPVMFVDEMGLTSEKLLPLNRSVTELPLKLSYAPMSYARWQMMLTFGSALSQQKDLGFGEDDLDQMRSLIADTNPYLLAVTMTVSLLHMLFDWLAFKSDISFWQENQSLVGISVRSMVISFVSQIIIFLYLLEQETTLLILVPSGISIVIQIWKLYRATMPRLSWASRSIELTRSAPESSQTDAIDVMAMRYMSYALCPLLLGYAVYSLLYKDHTSWYSWLLGSLTGTVYTFGFIMMTPQLFINYKLQSVAHLPWRFLIYRALNTFIDDLFAFIITMPTMHRISCFRDDVVFFIYLYQRWIYPVDTGRRHEDMDEGAAGATTEGTADSARLKQD</sequence>
<dbReference type="Proteomes" id="UP000030762">
    <property type="component" value="Unassembled WGS sequence"/>
</dbReference>
<feature type="transmembrane region" description="Helical" evidence="7">
    <location>
        <begin position="448"/>
        <end position="467"/>
    </location>
</feature>
<dbReference type="OMA" id="TTMWRAF"/>
<proteinExistence type="inferred from homology"/>
<dbReference type="eggNOG" id="KOG2489">
    <property type="taxonomic scope" value="Eukaryota"/>
</dbReference>
<dbReference type="EMBL" id="JH767161">
    <property type="protein sequence ID" value="EQC32939.1"/>
    <property type="molecule type" value="Genomic_DNA"/>
</dbReference>
<comment type="similarity">
    <text evidence="2">Belongs to the CLPTM1 family.</text>
</comment>
<feature type="region of interest" description="Disordered" evidence="6">
    <location>
        <begin position="569"/>
        <end position="590"/>
    </location>
</feature>
<name>T0Q539_SAPDV</name>
<evidence type="ECO:0000313" key="8">
    <source>
        <dbReference type="EMBL" id="EQC32939.1"/>
    </source>
</evidence>
<keyword evidence="9" id="KW-1185">Reference proteome</keyword>
<keyword evidence="3 7" id="KW-0812">Transmembrane</keyword>
<feature type="transmembrane region" description="Helical" evidence="7">
    <location>
        <begin position="7"/>
        <end position="30"/>
    </location>
</feature>
<dbReference type="RefSeq" id="XP_008613625.1">
    <property type="nucleotide sequence ID" value="XM_008615403.1"/>
</dbReference>
<dbReference type="VEuPathDB" id="FungiDB:SDRG_09469"/>
<dbReference type="OrthoDB" id="378564at2759"/>
<evidence type="ECO:0000256" key="3">
    <source>
        <dbReference type="ARBA" id="ARBA00022692"/>
    </source>
</evidence>
<organism evidence="8 9">
    <name type="scientific">Saprolegnia diclina (strain VS20)</name>
    <dbReference type="NCBI Taxonomy" id="1156394"/>
    <lineage>
        <taxon>Eukaryota</taxon>
        <taxon>Sar</taxon>
        <taxon>Stramenopiles</taxon>
        <taxon>Oomycota</taxon>
        <taxon>Saprolegniomycetes</taxon>
        <taxon>Saprolegniales</taxon>
        <taxon>Saprolegniaceae</taxon>
        <taxon>Saprolegnia</taxon>
    </lineage>
</organism>
<comment type="subcellular location">
    <subcellularLocation>
        <location evidence="1">Membrane</location>
        <topology evidence="1">Multi-pass membrane protein</topology>
    </subcellularLocation>
</comment>
<dbReference type="GO" id="GO:0016020">
    <property type="term" value="C:membrane"/>
    <property type="evidence" value="ECO:0007669"/>
    <property type="project" value="UniProtKB-SubCell"/>
</dbReference>
<dbReference type="GO" id="GO:0012505">
    <property type="term" value="C:endomembrane system"/>
    <property type="evidence" value="ECO:0007669"/>
    <property type="project" value="TreeGrafter"/>
</dbReference>
<feature type="transmembrane region" description="Helical" evidence="7">
    <location>
        <begin position="364"/>
        <end position="388"/>
    </location>
</feature>
<evidence type="ECO:0000256" key="2">
    <source>
        <dbReference type="ARBA" id="ARBA00009310"/>
    </source>
</evidence>
<dbReference type="PANTHER" id="PTHR21347:SF0">
    <property type="entry name" value="LIPID SCRAMBLASE CLPTM1L"/>
    <property type="match status" value="1"/>
</dbReference>
<evidence type="ECO:0000256" key="7">
    <source>
        <dbReference type="SAM" id="Phobius"/>
    </source>
</evidence>
<protein>
    <submittedName>
        <fullName evidence="8">Uncharacterized protein</fullName>
    </submittedName>
</protein>
<feature type="transmembrane region" description="Helical" evidence="7">
    <location>
        <begin position="332"/>
        <end position="352"/>
    </location>
</feature>
<dbReference type="AlphaFoldDB" id="T0Q539"/>
<evidence type="ECO:0000256" key="6">
    <source>
        <dbReference type="SAM" id="MobiDB-lite"/>
    </source>
</evidence>
<evidence type="ECO:0000313" key="9">
    <source>
        <dbReference type="Proteomes" id="UP000030762"/>
    </source>
</evidence>
<gene>
    <name evidence="8" type="ORF">SDRG_09469</name>
</gene>
<dbReference type="STRING" id="1156394.T0Q539"/>
<dbReference type="Pfam" id="PF05602">
    <property type="entry name" value="CLPTM1"/>
    <property type="match status" value="1"/>
</dbReference>
<dbReference type="InterPro" id="IPR008429">
    <property type="entry name" value="CLPTM1"/>
</dbReference>
<keyword evidence="5 7" id="KW-0472">Membrane</keyword>
<reference evidence="8 9" key="1">
    <citation type="submission" date="2012-04" db="EMBL/GenBank/DDBJ databases">
        <title>The Genome Sequence of Saprolegnia declina VS20.</title>
        <authorList>
            <consortium name="The Broad Institute Genome Sequencing Platform"/>
            <person name="Russ C."/>
            <person name="Nusbaum C."/>
            <person name="Tyler B."/>
            <person name="van West P."/>
            <person name="Dieguez-Uribeondo J."/>
            <person name="de Bruijn I."/>
            <person name="Tripathy S."/>
            <person name="Jiang R."/>
            <person name="Young S.K."/>
            <person name="Zeng Q."/>
            <person name="Gargeya S."/>
            <person name="Fitzgerald M."/>
            <person name="Haas B."/>
            <person name="Abouelleil A."/>
            <person name="Alvarado L."/>
            <person name="Arachchi H.M."/>
            <person name="Berlin A."/>
            <person name="Chapman S.B."/>
            <person name="Goldberg J."/>
            <person name="Griggs A."/>
            <person name="Gujja S."/>
            <person name="Hansen M."/>
            <person name="Howarth C."/>
            <person name="Imamovic A."/>
            <person name="Larimer J."/>
            <person name="McCowen C."/>
            <person name="Montmayeur A."/>
            <person name="Murphy C."/>
            <person name="Neiman D."/>
            <person name="Pearson M."/>
            <person name="Priest M."/>
            <person name="Roberts A."/>
            <person name="Saif S."/>
            <person name="Shea T."/>
            <person name="Sisk P."/>
            <person name="Sykes S."/>
            <person name="Wortman J."/>
            <person name="Nusbaum C."/>
            <person name="Birren B."/>
        </authorList>
    </citation>
    <scope>NUCLEOTIDE SEQUENCE [LARGE SCALE GENOMIC DNA]</scope>
    <source>
        <strain evidence="8 9">VS20</strain>
    </source>
</reference>
<accession>T0Q539</accession>
<dbReference type="InParanoid" id="T0Q539"/>
<evidence type="ECO:0000256" key="5">
    <source>
        <dbReference type="ARBA" id="ARBA00023136"/>
    </source>
</evidence>
<evidence type="ECO:0000256" key="1">
    <source>
        <dbReference type="ARBA" id="ARBA00004141"/>
    </source>
</evidence>
<keyword evidence="4 7" id="KW-1133">Transmembrane helix</keyword>